<organism evidence="9 10">
    <name type="scientific">Pseudokineococcus lusitanus</name>
    <dbReference type="NCBI Taxonomy" id="763993"/>
    <lineage>
        <taxon>Bacteria</taxon>
        <taxon>Bacillati</taxon>
        <taxon>Actinomycetota</taxon>
        <taxon>Actinomycetes</taxon>
        <taxon>Kineosporiales</taxon>
        <taxon>Kineosporiaceae</taxon>
        <taxon>Pseudokineococcus</taxon>
    </lineage>
</organism>
<keyword evidence="4 6" id="KW-0697">Rotamase</keyword>
<dbReference type="InParanoid" id="A0A3N1HSZ8"/>
<dbReference type="Gene3D" id="3.10.50.40">
    <property type="match status" value="1"/>
</dbReference>
<feature type="compositionally biased region" description="Polar residues" evidence="7">
    <location>
        <begin position="44"/>
        <end position="58"/>
    </location>
</feature>
<evidence type="ECO:0000256" key="1">
    <source>
        <dbReference type="ARBA" id="ARBA00000971"/>
    </source>
</evidence>
<dbReference type="InterPro" id="IPR001179">
    <property type="entry name" value="PPIase_FKBP_dom"/>
</dbReference>
<dbReference type="SUPFAM" id="SSF54534">
    <property type="entry name" value="FKBP-like"/>
    <property type="match status" value="2"/>
</dbReference>
<dbReference type="PROSITE" id="PS50059">
    <property type="entry name" value="FKBP_PPIASE"/>
    <property type="match status" value="1"/>
</dbReference>
<feature type="region of interest" description="Disordered" evidence="7">
    <location>
        <begin position="1"/>
        <end position="22"/>
    </location>
</feature>
<dbReference type="AlphaFoldDB" id="A0A3N1HSZ8"/>
<evidence type="ECO:0000256" key="4">
    <source>
        <dbReference type="ARBA" id="ARBA00023110"/>
    </source>
</evidence>
<evidence type="ECO:0000256" key="6">
    <source>
        <dbReference type="PROSITE-ProRule" id="PRU00277"/>
    </source>
</evidence>
<evidence type="ECO:0000256" key="3">
    <source>
        <dbReference type="ARBA" id="ARBA00013194"/>
    </source>
</evidence>
<feature type="region of interest" description="Disordered" evidence="7">
    <location>
        <begin position="39"/>
        <end position="58"/>
    </location>
</feature>
<dbReference type="GO" id="GO:0003755">
    <property type="term" value="F:peptidyl-prolyl cis-trans isomerase activity"/>
    <property type="evidence" value="ECO:0007669"/>
    <property type="project" value="UniProtKB-KW"/>
</dbReference>
<dbReference type="PANTHER" id="PTHR43811:SF19">
    <property type="entry name" value="39 KDA FK506-BINDING NUCLEAR PROTEIN"/>
    <property type="match status" value="1"/>
</dbReference>
<evidence type="ECO:0000256" key="2">
    <source>
        <dbReference type="ARBA" id="ARBA00006577"/>
    </source>
</evidence>
<evidence type="ECO:0000256" key="5">
    <source>
        <dbReference type="ARBA" id="ARBA00023235"/>
    </source>
</evidence>
<protein>
    <recommendedName>
        <fullName evidence="3 6">peptidylprolyl isomerase</fullName>
        <ecNumber evidence="3 6">5.2.1.8</ecNumber>
    </recommendedName>
</protein>
<dbReference type="RefSeq" id="WP_123378280.1">
    <property type="nucleotide sequence ID" value="NZ_RJKN01000001.1"/>
</dbReference>
<dbReference type="OrthoDB" id="25996at2"/>
<evidence type="ECO:0000313" key="9">
    <source>
        <dbReference type="EMBL" id="ROP45516.1"/>
    </source>
</evidence>
<feature type="domain" description="PPIase FKBP-type" evidence="8">
    <location>
        <begin position="248"/>
        <end position="337"/>
    </location>
</feature>
<feature type="compositionally biased region" description="Basic residues" evidence="7">
    <location>
        <begin position="1"/>
        <end position="10"/>
    </location>
</feature>
<proteinExistence type="inferred from homology"/>
<dbReference type="Pfam" id="PF00254">
    <property type="entry name" value="FKBP_C"/>
    <property type="match status" value="1"/>
</dbReference>
<dbReference type="EC" id="5.2.1.8" evidence="3 6"/>
<evidence type="ECO:0000256" key="7">
    <source>
        <dbReference type="SAM" id="MobiDB-lite"/>
    </source>
</evidence>
<evidence type="ECO:0000259" key="8">
    <source>
        <dbReference type="PROSITE" id="PS50059"/>
    </source>
</evidence>
<dbReference type="EMBL" id="RJKN01000001">
    <property type="protein sequence ID" value="ROP45516.1"/>
    <property type="molecule type" value="Genomic_DNA"/>
</dbReference>
<gene>
    <name evidence="9" type="ORF">EDC03_0120</name>
</gene>
<name>A0A3N1HSZ8_9ACTN</name>
<reference evidence="9 10" key="1">
    <citation type="journal article" date="2015" name="Stand. Genomic Sci.">
        <title>Genomic Encyclopedia of Bacterial and Archaeal Type Strains, Phase III: the genomes of soil and plant-associated and newly described type strains.</title>
        <authorList>
            <person name="Whitman W.B."/>
            <person name="Woyke T."/>
            <person name="Klenk H.P."/>
            <person name="Zhou Y."/>
            <person name="Lilburn T.G."/>
            <person name="Beck B.J."/>
            <person name="De Vos P."/>
            <person name="Vandamme P."/>
            <person name="Eisen J.A."/>
            <person name="Garrity G."/>
            <person name="Hugenholtz P."/>
            <person name="Kyrpides N.C."/>
        </authorList>
    </citation>
    <scope>NUCLEOTIDE SEQUENCE [LARGE SCALE GENOMIC DNA]</scope>
    <source>
        <strain evidence="9 10">CECT 7306</strain>
    </source>
</reference>
<dbReference type="InterPro" id="IPR046357">
    <property type="entry name" value="PPIase_dom_sf"/>
</dbReference>
<comment type="caution">
    <text evidence="9">The sequence shown here is derived from an EMBL/GenBank/DDBJ whole genome shotgun (WGS) entry which is preliminary data.</text>
</comment>
<evidence type="ECO:0000313" key="10">
    <source>
        <dbReference type="Proteomes" id="UP000276232"/>
    </source>
</evidence>
<comment type="similarity">
    <text evidence="2">Belongs to the FKBP-type PPIase family.</text>
</comment>
<accession>A0A3N1HSZ8</accession>
<sequence length="341" mass="34691">MRHLLHRPARSPRPGRPASRRPALAVTAGAAALVLVLSGCGDDSSGTDADQPETSDPFSQVEVVGEPDAPTLEVDAPLSVTTTDVKVIDEPEDADAPVVAEGDLVSMDVLAVSGGTGDTLQSTYGSPTQLGLLADPGTTVQGLVTGVVGQQVGSRVLVAVAPEDFPVQTPQTSTTTGDGSVVLLIDIEGASTPLERAEGEEVAVPEGLPSVERAEDGAPTIGAAEGDPPTELRVETLVQGTGEPVAEGDTVAVRYSGVVWGETEPFDSAWVDDRPPFVFAVGAGQVIPAWDQGLQGVPVGSQVMVVAPPDTAYGDNEQGAIPAGSTLVFVVDVLAAVPTAR</sequence>
<keyword evidence="5 6" id="KW-0413">Isomerase</keyword>
<keyword evidence="10" id="KW-1185">Reference proteome</keyword>
<dbReference type="PANTHER" id="PTHR43811">
    <property type="entry name" value="FKBP-TYPE PEPTIDYL-PROLYL CIS-TRANS ISOMERASE FKPA"/>
    <property type="match status" value="1"/>
</dbReference>
<comment type="catalytic activity">
    <reaction evidence="1 6">
        <text>[protein]-peptidylproline (omega=180) = [protein]-peptidylproline (omega=0)</text>
        <dbReference type="Rhea" id="RHEA:16237"/>
        <dbReference type="Rhea" id="RHEA-COMP:10747"/>
        <dbReference type="Rhea" id="RHEA-COMP:10748"/>
        <dbReference type="ChEBI" id="CHEBI:83833"/>
        <dbReference type="ChEBI" id="CHEBI:83834"/>
        <dbReference type="EC" id="5.2.1.8"/>
    </reaction>
</comment>
<dbReference type="Proteomes" id="UP000276232">
    <property type="component" value="Unassembled WGS sequence"/>
</dbReference>